<dbReference type="STRING" id="1705562.AMS69_06245"/>
<evidence type="ECO:0000259" key="1">
    <source>
        <dbReference type="Pfam" id="PF26403"/>
    </source>
</evidence>
<reference evidence="2 3" key="1">
    <citation type="submission" date="2015-08" db="EMBL/GenBank/DDBJ databases">
        <title>Genomes of Isolates from Cabo Rojo, PR.</title>
        <authorList>
            <person name="Sanchez-Nieves R.L."/>
            <person name="Montalvo-Rodriguez R."/>
        </authorList>
    </citation>
    <scope>NUCLEOTIDE SEQUENCE [LARGE SCALE GENOMIC DNA]</scope>
    <source>
        <strain evidence="2 3">SL3</strain>
    </source>
</reference>
<dbReference type="AlphaFoldDB" id="A0A0M9AJX9"/>
<dbReference type="InterPro" id="IPR058414">
    <property type="entry name" value="DUF8101"/>
</dbReference>
<keyword evidence="3" id="KW-1185">Reference proteome</keyword>
<name>A0A0M9AJX9_9EURY</name>
<protein>
    <recommendedName>
        <fullName evidence="1">DUF8101 domain-containing protein</fullName>
    </recommendedName>
</protein>
<dbReference type="PATRIC" id="fig|1705562.3.peg.2303"/>
<gene>
    <name evidence="2" type="ORF">AMS69_06245</name>
</gene>
<dbReference type="Pfam" id="PF26403">
    <property type="entry name" value="DUF8101"/>
    <property type="match status" value="1"/>
</dbReference>
<dbReference type="Proteomes" id="UP000037729">
    <property type="component" value="Unassembled WGS sequence"/>
</dbReference>
<accession>A0A0M9AJX9</accession>
<dbReference type="RefSeq" id="WP_053967216.1">
    <property type="nucleotide sequence ID" value="NZ_JAWJXX010000016.1"/>
</dbReference>
<evidence type="ECO:0000313" key="2">
    <source>
        <dbReference type="EMBL" id="KOX93522.1"/>
    </source>
</evidence>
<dbReference type="EMBL" id="LIUF01000002">
    <property type="protein sequence ID" value="KOX93522.1"/>
    <property type="molecule type" value="Genomic_DNA"/>
</dbReference>
<organism evidence="2 3">
    <name type="scientific">Haloarcula rubripromontorii</name>
    <dbReference type="NCBI Taxonomy" id="1705562"/>
    <lineage>
        <taxon>Archaea</taxon>
        <taxon>Methanobacteriati</taxon>
        <taxon>Methanobacteriota</taxon>
        <taxon>Stenosarchaea group</taxon>
        <taxon>Halobacteria</taxon>
        <taxon>Halobacteriales</taxon>
        <taxon>Haloarculaceae</taxon>
        <taxon>Haloarcula</taxon>
    </lineage>
</organism>
<comment type="caution">
    <text evidence="2">The sequence shown here is derived from an EMBL/GenBank/DDBJ whole genome shotgun (WGS) entry which is preliminary data.</text>
</comment>
<feature type="domain" description="DUF8101" evidence="1">
    <location>
        <begin position="3"/>
        <end position="87"/>
    </location>
</feature>
<evidence type="ECO:0000313" key="3">
    <source>
        <dbReference type="Proteomes" id="UP000037729"/>
    </source>
</evidence>
<proteinExistence type="predicted"/>
<dbReference type="OrthoDB" id="218663at2157"/>
<sequence length="96" mass="10373">MSSDLPSDVHAVLTQLAEEGETAITAAEFDTARQTVATAETVSRNKLPECELRSQLLHGCEQVSAALDTNEHDAAAEYLRAMNRRLAAVDDDSLSE</sequence>